<gene>
    <name evidence="4" type="ORF">DCR58_02930</name>
</gene>
<keyword evidence="2" id="KW-0732">Signal</keyword>
<feature type="signal peptide" evidence="2">
    <location>
        <begin position="1"/>
        <end position="26"/>
    </location>
</feature>
<dbReference type="SUPFAM" id="SSF82171">
    <property type="entry name" value="DPP6 N-terminal domain-like"/>
    <property type="match status" value="1"/>
</dbReference>
<dbReference type="PANTHER" id="PTHR42776">
    <property type="entry name" value="SERINE PEPTIDASE S9 FAMILY MEMBER"/>
    <property type="match status" value="1"/>
</dbReference>
<reference evidence="4 5" key="1">
    <citation type="journal article" date="2018" name="Nat. Biotechnol.">
        <title>A standardized bacterial taxonomy based on genome phylogeny substantially revises the tree of life.</title>
        <authorList>
            <person name="Parks D.H."/>
            <person name="Chuvochina M."/>
            <person name="Waite D.W."/>
            <person name="Rinke C."/>
            <person name="Skarshewski A."/>
            <person name="Chaumeil P.A."/>
            <person name="Hugenholtz P."/>
        </authorList>
    </citation>
    <scope>NUCLEOTIDE SEQUENCE [LARGE SCALE GENOMIC DNA]</scope>
    <source>
        <strain evidence="4">UBA9360</strain>
    </source>
</reference>
<evidence type="ECO:0000313" key="5">
    <source>
        <dbReference type="Proteomes" id="UP000262878"/>
    </source>
</evidence>
<dbReference type="Pfam" id="PF00326">
    <property type="entry name" value="Peptidase_S9"/>
    <property type="match status" value="1"/>
</dbReference>
<feature type="chain" id="PRO_5016675926" description="Peptidase S9 prolyl oligopeptidase catalytic domain-containing protein" evidence="2">
    <location>
        <begin position="27"/>
        <end position="647"/>
    </location>
</feature>
<proteinExistence type="predicted"/>
<dbReference type="PANTHER" id="PTHR42776:SF27">
    <property type="entry name" value="DIPEPTIDYL PEPTIDASE FAMILY MEMBER 6"/>
    <property type="match status" value="1"/>
</dbReference>
<protein>
    <recommendedName>
        <fullName evidence="3">Peptidase S9 prolyl oligopeptidase catalytic domain-containing protein</fullName>
    </recommendedName>
</protein>
<comment type="caution">
    <text evidence="4">The sequence shown here is derived from an EMBL/GenBank/DDBJ whole genome shotgun (WGS) entry which is preliminary data.</text>
</comment>
<sequence>MYLSMNKIIKTIIASALLSISTPSLAQSETLPSSAFSQLNIVEQPTISPNGELIAAVYNTDGATQQVVISPFGKVDLTTILKLRNQSERIVKLRWVNNERLLVSADYPEHMYGSSRRVGQLFAVNKDGSELKEIKLRKLTDTKDWSWLVSGDQIVSMLPHDPEHILLQQVSERDNYFPSVYKINVYSGSSEKFAPSLQKPSYFIGDSTGRSVVAVAVEDLTRTFYLWQEDAGQWKEIGSYEAFEEDGFTPVLYEPANNTLIVKTYQKSDKQEVWRYSLDTNEWVEPLFQNETYDVASVMEHNGQVIGFGYTADMPEVEFIAPAFKQRQALVENTFKGMNPIVVDFDESVNKLLVKTYSASGPSRFYFIDLANKAGGLWMALQPALENKQFPAKQPIEFEASDGLVLNGYLINGGDADRPLVVMPHGGPWQRDTQVFHPLEHMFVNAGYAVLQVNFRGSSGFGSSYEARGYGEWGQRMQQDVLDGVAWVKEQQLADVDDSCVVGWSYGGYVSLFAATNTPTQFNCYVSIAGVSDINAILEDTRAGETAQMVDNIMVGDRDSEQGKAHLEAISPIASFGKLKRPTLLVHGTGDVVVPDDQSEAFYKAAKEYNLPVELLLLENGTHSLDSNPNRKQAFDRVINFVKANIE</sequence>
<dbReference type="Gene3D" id="3.40.50.1820">
    <property type="entry name" value="alpha/beta hydrolase"/>
    <property type="match status" value="1"/>
</dbReference>
<dbReference type="STRING" id="314276.OS145_11077"/>
<dbReference type="SUPFAM" id="SSF53474">
    <property type="entry name" value="alpha/beta-Hydrolases"/>
    <property type="match status" value="1"/>
</dbReference>
<dbReference type="InterPro" id="IPR029058">
    <property type="entry name" value="AB_hydrolase_fold"/>
</dbReference>
<dbReference type="GO" id="GO:0006508">
    <property type="term" value="P:proteolysis"/>
    <property type="evidence" value="ECO:0007669"/>
    <property type="project" value="InterPro"/>
</dbReference>
<evidence type="ECO:0000313" key="4">
    <source>
        <dbReference type="EMBL" id="HAR55722.1"/>
    </source>
</evidence>
<accession>A0A348WMG0</accession>
<keyword evidence="1" id="KW-0378">Hydrolase</keyword>
<evidence type="ECO:0000256" key="1">
    <source>
        <dbReference type="ARBA" id="ARBA00022801"/>
    </source>
</evidence>
<dbReference type="InterPro" id="IPR001375">
    <property type="entry name" value="Peptidase_S9_cat"/>
</dbReference>
<dbReference type="EMBL" id="DMUP01000065">
    <property type="protein sequence ID" value="HAR55722.1"/>
    <property type="molecule type" value="Genomic_DNA"/>
</dbReference>
<dbReference type="GO" id="GO:0004252">
    <property type="term" value="F:serine-type endopeptidase activity"/>
    <property type="evidence" value="ECO:0007669"/>
    <property type="project" value="TreeGrafter"/>
</dbReference>
<evidence type="ECO:0000259" key="3">
    <source>
        <dbReference type="Pfam" id="PF00326"/>
    </source>
</evidence>
<organism evidence="4 5">
    <name type="scientific">Idiomarina baltica</name>
    <dbReference type="NCBI Taxonomy" id="190892"/>
    <lineage>
        <taxon>Bacteria</taxon>
        <taxon>Pseudomonadati</taxon>
        <taxon>Pseudomonadota</taxon>
        <taxon>Gammaproteobacteria</taxon>
        <taxon>Alteromonadales</taxon>
        <taxon>Idiomarinaceae</taxon>
        <taxon>Idiomarina</taxon>
    </lineage>
</organism>
<feature type="domain" description="Peptidase S9 prolyl oligopeptidase catalytic" evidence="3">
    <location>
        <begin position="442"/>
        <end position="645"/>
    </location>
</feature>
<dbReference type="AlphaFoldDB" id="A0A348WMG0"/>
<dbReference type="Proteomes" id="UP000262878">
    <property type="component" value="Unassembled WGS sequence"/>
</dbReference>
<evidence type="ECO:0000256" key="2">
    <source>
        <dbReference type="SAM" id="SignalP"/>
    </source>
</evidence>
<name>A0A348WMG0_9GAMM</name>